<protein>
    <recommendedName>
        <fullName evidence="1">Guanylate kinase-like domain-containing protein</fullName>
    </recommendedName>
</protein>
<evidence type="ECO:0000259" key="1">
    <source>
        <dbReference type="PROSITE" id="PS50052"/>
    </source>
</evidence>
<dbReference type="EMBL" id="JARO02005385">
    <property type="protein sequence ID" value="KPP66867.1"/>
    <property type="molecule type" value="Genomic_DNA"/>
</dbReference>
<dbReference type="PANTHER" id="PTHR14559">
    <property type="entry name" value="CASPASE RECRUITMENT DOMAIN FAMILY"/>
    <property type="match status" value="1"/>
</dbReference>
<accession>A0A0P7UYR6</accession>
<dbReference type="PROSITE" id="PS50052">
    <property type="entry name" value="GUANYLATE_KINASE_2"/>
    <property type="match status" value="1"/>
</dbReference>
<dbReference type="InterPro" id="IPR027417">
    <property type="entry name" value="P-loop_NTPase"/>
</dbReference>
<dbReference type="Proteomes" id="UP000034805">
    <property type="component" value="Unassembled WGS sequence"/>
</dbReference>
<comment type="caution">
    <text evidence="2">The sequence shown here is derived from an EMBL/GenBank/DDBJ whole genome shotgun (WGS) entry which is preliminary data.</text>
</comment>
<name>A0A0P7UYR6_SCLFO</name>
<dbReference type="Gene3D" id="3.40.50.300">
    <property type="entry name" value="P-loop containing nucleotide triphosphate hydrolases"/>
    <property type="match status" value="1"/>
</dbReference>
<dbReference type="AlphaFoldDB" id="A0A0P7UYR6"/>
<dbReference type="PANTHER" id="PTHR14559:SF13">
    <property type="entry name" value="CASPASE RECRUITMENT DOMAIN-CONTAINING PROTEIN 10-LIKE"/>
    <property type="match status" value="1"/>
</dbReference>
<evidence type="ECO:0000313" key="3">
    <source>
        <dbReference type="Proteomes" id="UP000034805"/>
    </source>
</evidence>
<proteinExistence type="predicted"/>
<dbReference type="GO" id="GO:0005737">
    <property type="term" value="C:cytoplasm"/>
    <property type="evidence" value="ECO:0007669"/>
    <property type="project" value="TreeGrafter"/>
</dbReference>
<gene>
    <name evidence="2" type="ORF">Z043_114590</name>
</gene>
<dbReference type="InterPro" id="IPR008144">
    <property type="entry name" value="Guanylate_kin-like_dom"/>
</dbReference>
<evidence type="ECO:0000313" key="2">
    <source>
        <dbReference type="EMBL" id="KPP66867.1"/>
    </source>
</evidence>
<feature type="domain" description="Guanylate kinase-like" evidence="1">
    <location>
        <begin position="57"/>
        <end position="184"/>
    </location>
</feature>
<organism evidence="2 3">
    <name type="scientific">Scleropages formosus</name>
    <name type="common">Asian bonytongue</name>
    <name type="synonym">Osteoglossum formosum</name>
    <dbReference type="NCBI Taxonomy" id="113540"/>
    <lineage>
        <taxon>Eukaryota</taxon>
        <taxon>Metazoa</taxon>
        <taxon>Chordata</taxon>
        <taxon>Craniata</taxon>
        <taxon>Vertebrata</taxon>
        <taxon>Euteleostomi</taxon>
        <taxon>Actinopterygii</taxon>
        <taxon>Neopterygii</taxon>
        <taxon>Teleostei</taxon>
        <taxon>Osteoglossocephala</taxon>
        <taxon>Osteoglossomorpha</taxon>
        <taxon>Osteoglossiformes</taxon>
        <taxon>Osteoglossidae</taxon>
        <taxon>Scleropages</taxon>
    </lineage>
</organism>
<reference evidence="2 3" key="1">
    <citation type="submission" date="2015-08" db="EMBL/GenBank/DDBJ databases">
        <title>The genome of the Asian arowana (Scleropages formosus).</title>
        <authorList>
            <person name="Tan M.H."/>
            <person name="Gan H.M."/>
            <person name="Croft L.J."/>
            <person name="Austin C.M."/>
        </authorList>
    </citation>
    <scope>NUCLEOTIDE SEQUENCE [LARGE SCALE GENOMIC DNA]</scope>
    <source>
        <strain evidence="2">Aro1</strain>
    </source>
</reference>
<dbReference type="GO" id="GO:0050700">
    <property type="term" value="F:CARD domain binding"/>
    <property type="evidence" value="ECO:0007669"/>
    <property type="project" value="TreeGrafter"/>
</dbReference>
<dbReference type="SUPFAM" id="SSF52540">
    <property type="entry name" value="P-loop containing nucleoside triphosphate hydrolases"/>
    <property type="match status" value="1"/>
</dbReference>
<sequence>MHHHAPCTSFRNCKIQLHTQKYFEHKKGCWHTGGTVFSGQEENLIPYSLVEPVVVTSRRPVIFSPSVLSRGLIERLLQPADSGLDFNTCHPGKRTPETGTAWHPPLPTPLRTADQRDKRVFLLSPQSTETVYGIRVESIQDVISQDKHCLLELGVSSVEGLLRQGIYPIVIHIRPKDKKGRKFK</sequence>